<organism evidence="2 3">
    <name type="scientific">Limulus polyphemus</name>
    <name type="common">Atlantic horseshoe crab</name>
    <dbReference type="NCBI Taxonomy" id="6850"/>
    <lineage>
        <taxon>Eukaryota</taxon>
        <taxon>Metazoa</taxon>
        <taxon>Ecdysozoa</taxon>
        <taxon>Arthropoda</taxon>
        <taxon>Chelicerata</taxon>
        <taxon>Merostomata</taxon>
        <taxon>Xiphosura</taxon>
        <taxon>Limulidae</taxon>
        <taxon>Limulus</taxon>
    </lineage>
</organism>
<feature type="compositionally biased region" description="Polar residues" evidence="1">
    <location>
        <begin position="367"/>
        <end position="380"/>
    </location>
</feature>
<name>A0ABM1C010_LIMPO</name>
<evidence type="ECO:0000313" key="3">
    <source>
        <dbReference type="RefSeq" id="XP_013791854.1"/>
    </source>
</evidence>
<evidence type="ECO:0000256" key="1">
    <source>
        <dbReference type="SAM" id="MobiDB-lite"/>
    </source>
</evidence>
<feature type="region of interest" description="Disordered" evidence="1">
    <location>
        <begin position="367"/>
        <end position="392"/>
    </location>
</feature>
<gene>
    <name evidence="3" type="primary">LOC106475729</name>
</gene>
<dbReference type="Proteomes" id="UP000694941">
    <property type="component" value="Unplaced"/>
</dbReference>
<protein>
    <submittedName>
        <fullName evidence="3">Uncharacterized protein LOC106475729</fullName>
    </submittedName>
</protein>
<proteinExistence type="predicted"/>
<evidence type="ECO:0000313" key="2">
    <source>
        <dbReference type="Proteomes" id="UP000694941"/>
    </source>
</evidence>
<dbReference type="RefSeq" id="XP_013791854.1">
    <property type="nucleotide sequence ID" value="XM_013936400.2"/>
</dbReference>
<accession>A0ABM1C010</accession>
<reference evidence="3" key="1">
    <citation type="submission" date="2025-08" db="UniProtKB">
        <authorList>
            <consortium name="RefSeq"/>
        </authorList>
    </citation>
    <scope>IDENTIFICATION</scope>
    <source>
        <tissue evidence="3">Muscle</tissue>
    </source>
</reference>
<keyword evidence="2" id="KW-1185">Reference proteome</keyword>
<dbReference type="GeneID" id="106475729"/>
<sequence length="392" mass="41487">MEDLQINQAENEDQQEQVVTGIEMIQLICASCLNGFDSEESFAKHVCSGQQNTDNIVTGETTVDSEEQQHVIIQASPELCNGVGPQTLSINQEDLATSLVSGVTSEGVTVSMVPSDQVEVVQAIDTVTQETQIQQPLELQTMEETDEPQNISVLSDSTGSVERNLGLLMSMMQAHANSDHVTSVQLPADHSDVSSLVVSRGSQLDLATSDTTVVSATDVKQTSSMASSLLPSTDYQSIQHVAVTDQDNGQSIVMMVSGDGEDSQQHIPIELPGEQPFTSAAVVNVPTSDGGSRVLLIPISSTDGQNTVLSLPRGITLGSEDSDCGDVSMTVTMEAPSSEEEAKADDSEQAYLSLPIMAESYVDGLLETTSDSTSQGSMVTIEQLGVPPPHPS</sequence>